<name>A0A1E5GYI4_9ENTE</name>
<protein>
    <submittedName>
        <fullName evidence="1">Rrf2 family transcriptional regulator</fullName>
    </submittedName>
</protein>
<organism evidence="1 2">
    <name type="scientific">Enterococcus termitis</name>
    <dbReference type="NCBI Taxonomy" id="332950"/>
    <lineage>
        <taxon>Bacteria</taxon>
        <taxon>Bacillati</taxon>
        <taxon>Bacillota</taxon>
        <taxon>Bacilli</taxon>
        <taxon>Lactobacillales</taxon>
        <taxon>Enterococcaceae</taxon>
        <taxon>Enterococcus</taxon>
    </lineage>
</organism>
<proteinExistence type="predicted"/>
<keyword evidence="2" id="KW-1185">Reference proteome</keyword>
<dbReference type="Pfam" id="PF02082">
    <property type="entry name" value="Rrf2"/>
    <property type="match status" value="1"/>
</dbReference>
<dbReference type="NCBIfam" id="TIGR00738">
    <property type="entry name" value="rrf2_super"/>
    <property type="match status" value="1"/>
</dbReference>
<dbReference type="SUPFAM" id="SSF46785">
    <property type="entry name" value="Winged helix' DNA-binding domain"/>
    <property type="match status" value="1"/>
</dbReference>
<dbReference type="EMBL" id="MIJY01000010">
    <property type="protein sequence ID" value="OEG17759.1"/>
    <property type="molecule type" value="Genomic_DNA"/>
</dbReference>
<dbReference type="RefSeq" id="WP_069662930.1">
    <property type="nucleotide sequence ID" value="NZ_JBHUJJ010000001.1"/>
</dbReference>
<dbReference type="AlphaFoldDB" id="A0A1E5GYI4"/>
<comment type="caution">
    <text evidence="1">The sequence shown here is derived from an EMBL/GenBank/DDBJ whole genome shotgun (WGS) entry which is preliminary data.</text>
</comment>
<reference evidence="2" key="1">
    <citation type="submission" date="2016-09" db="EMBL/GenBank/DDBJ databases">
        <authorList>
            <person name="Gulvik C.A."/>
        </authorList>
    </citation>
    <scope>NUCLEOTIDE SEQUENCE [LARGE SCALE GENOMIC DNA]</scope>
    <source>
        <strain evidence="2">LMG 8895</strain>
    </source>
</reference>
<dbReference type="PANTHER" id="PTHR33221:SF15">
    <property type="entry name" value="HTH-TYPE TRANSCRIPTIONAL REGULATOR YWGB-RELATED"/>
    <property type="match status" value="1"/>
</dbReference>
<evidence type="ECO:0000313" key="1">
    <source>
        <dbReference type="EMBL" id="OEG17759.1"/>
    </source>
</evidence>
<gene>
    <name evidence="1" type="ORF">BCR25_17960</name>
</gene>
<dbReference type="Gene3D" id="1.10.10.10">
    <property type="entry name" value="Winged helix-like DNA-binding domain superfamily/Winged helix DNA-binding domain"/>
    <property type="match status" value="1"/>
</dbReference>
<dbReference type="InterPro" id="IPR036390">
    <property type="entry name" value="WH_DNA-bd_sf"/>
</dbReference>
<dbReference type="GO" id="GO:0003700">
    <property type="term" value="F:DNA-binding transcription factor activity"/>
    <property type="evidence" value="ECO:0007669"/>
    <property type="project" value="TreeGrafter"/>
</dbReference>
<dbReference type="InterPro" id="IPR036388">
    <property type="entry name" value="WH-like_DNA-bd_sf"/>
</dbReference>
<dbReference type="GO" id="GO:0005829">
    <property type="term" value="C:cytosol"/>
    <property type="evidence" value="ECO:0007669"/>
    <property type="project" value="TreeGrafter"/>
</dbReference>
<evidence type="ECO:0000313" key="2">
    <source>
        <dbReference type="Proteomes" id="UP000095094"/>
    </source>
</evidence>
<dbReference type="Proteomes" id="UP000095094">
    <property type="component" value="Unassembled WGS sequence"/>
</dbReference>
<dbReference type="PANTHER" id="PTHR33221">
    <property type="entry name" value="WINGED HELIX-TURN-HELIX TRANSCRIPTIONAL REGULATOR, RRF2 FAMILY"/>
    <property type="match status" value="1"/>
</dbReference>
<dbReference type="InterPro" id="IPR000944">
    <property type="entry name" value="Tscrpt_reg_Rrf2"/>
</dbReference>
<dbReference type="PROSITE" id="PS51197">
    <property type="entry name" value="HTH_RRF2_2"/>
    <property type="match status" value="1"/>
</dbReference>
<sequence length="159" mass="17919">MKLNNSFIQSLAILVMLAELPQGTALKSQEISQRMDVSPTYLLKIAKKLKDAGLINSSASKNGGYTIKKDIRTISFLEVFEAVEENDTFLDKLDLNPIHNMFLSEKIVHEQELVVKNILLAAETEYKQTLAQHFVDEIAPKDASGKTLEINWKQIISEK</sequence>
<accession>A0A1E5GYI4</accession>